<comment type="caution">
    <text evidence="1">The sequence shown here is derived from an EMBL/GenBank/DDBJ whole genome shotgun (WGS) entry which is preliminary data.</text>
</comment>
<dbReference type="EMBL" id="JABWRE010000001">
    <property type="protein sequence ID" value="MBC3439402.1"/>
    <property type="molecule type" value="Genomic_DNA"/>
</dbReference>
<organism evidence="1">
    <name type="scientific">Pseudomonas urmiensis</name>
    <dbReference type="NCBI Taxonomy" id="2745493"/>
    <lineage>
        <taxon>Bacteria</taxon>
        <taxon>Pseudomonadati</taxon>
        <taxon>Pseudomonadota</taxon>
        <taxon>Gammaproteobacteria</taxon>
        <taxon>Pseudomonadales</taxon>
        <taxon>Pseudomonadaceae</taxon>
        <taxon>Pseudomonas</taxon>
    </lineage>
</organism>
<reference evidence="1" key="2">
    <citation type="submission" date="2020-07" db="EMBL/GenBank/DDBJ databases">
        <authorList>
            <person name="Lood C."/>
            <person name="Girard L."/>
        </authorList>
    </citation>
    <scope>NUCLEOTIDE SEQUENCE</scope>
    <source>
        <strain evidence="1">SWRI10</strain>
    </source>
</reference>
<reference evidence="1" key="1">
    <citation type="journal article" date="2020" name="Microorganisms">
        <title>Reliable Identification of Environmental Pseudomonas Isolates Using the rpoD Gene.</title>
        <authorList>
            <consortium name="The Broad Institute Genome Sequencing Platform"/>
            <person name="Girard L."/>
            <person name="Lood C."/>
            <person name="Rokni-Zadeh H."/>
            <person name="van Noort V."/>
            <person name="Lavigne R."/>
            <person name="De Mot R."/>
        </authorList>
    </citation>
    <scope>NUCLEOTIDE SEQUENCE</scope>
    <source>
        <strain evidence="1">SWRI10</strain>
    </source>
</reference>
<dbReference type="EMBL" id="JABWRE020000001">
    <property type="protein sequence ID" value="MBV4538635.1"/>
    <property type="molecule type" value="Genomic_DNA"/>
</dbReference>
<protein>
    <recommendedName>
        <fullName evidence="3">DUF3077 domain-containing protein</fullName>
    </recommendedName>
</protein>
<gene>
    <name evidence="1" type="ORF">HU737_01835</name>
    <name evidence="2" type="ORF">HU737_022015</name>
</gene>
<reference evidence="2" key="3">
    <citation type="submission" date="2021-06" db="EMBL/GenBank/DDBJ databases">
        <title>Updating the genus Pseudomonas: Description of 43 new species and partition of the Pseudomonas putida group.</title>
        <authorList>
            <person name="Girard L."/>
            <person name="Lood C."/>
            <person name="Vandamme P."/>
            <person name="Rokni-Zadeh H."/>
            <person name="Van Noort V."/>
            <person name="Hofte M."/>
            <person name="Lavigne R."/>
            <person name="De Mot R."/>
        </authorList>
    </citation>
    <scope>NUCLEOTIDE SEQUENCE</scope>
    <source>
        <strain evidence="2">SWRI10</strain>
    </source>
</reference>
<dbReference type="AlphaFoldDB" id="A0A923JSV3"/>
<evidence type="ECO:0008006" key="3">
    <source>
        <dbReference type="Google" id="ProtNLM"/>
    </source>
</evidence>
<sequence length="97" mass="10591">MKKIVPDPPLPSTQQHAFGHCDAGHPPIFCVNPNITAHDALVHVALYLRSAYASGYQALDHVHEKGKGLFWANLHAVEMADALVEAMLEGIESQPVR</sequence>
<accession>A0A923JSV3</accession>
<dbReference type="Proteomes" id="UP000599879">
    <property type="component" value="Unassembled WGS sequence"/>
</dbReference>
<proteinExistence type="predicted"/>
<evidence type="ECO:0000313" key="2">
    <source>
        <dbReference type="EMBL" id="MBV4538635.1"/>
    </source>
</evidence>
<dbReference type="RefSeq" id="WP_186552983.1">
    <property type="nucleotide sequence ID" value="NZ_JABWRE020000001.1"/>
</dbReference>
<name>A0A923JSV3_9PSED</name>
<evidence type="ECO:0000313" key="1">
    <source>
        <dbReference type="EMBL" id="MBC3439402.1"/>
    </source>
</evidence>